<comment type="caution">
    <text evidence="2">The sequence shown here is derived from an EMBL/GenBank/DDBJ whole genome shotgun (WGS) entry which is preliminary data.</text>
</comment>
<name>A0AAE0C5C7_9CHLO</name>
<keyword evidence="3" id="KW-1185">Reference proteome</keyword>
<organism evidence="2 3">
    <name type="scientific">Cymbomonas tetramitiformis</name>
    <dbReference type="NCBI Taxonomy" id="36881"/>
    <lineage>
        <taxon>Eukaryota</taxon>
        <taxon>Viridiplantae</taxon>
        <taxon>Chlorophyta</taxon>
        <taxon>Pyramimonadophyceae</taxon>
        <taxon>Pyramimonadales</taxon>
        <taxon>Pyramimonadaceae</taxon>
        <taxon>Cymbomonas</taxon>
    </lineage>
</organism>
<proteinExistence type="predicted"/>
<reference evidence="2 3" key="1">
    <citation type="journal article" date="2015" name="Genome Biol. Evol.">
        <title>Comparative Genomics of a Bacterivorous Green Alga Reveals Evolutionary Causalities and Consequences of Phago-Mixotrophic Mode of Nutrition.</title>
        <authorList>
            <person name="Burns J.A."/>
            <person name="Paasch A."/>
            <person name="Narechania A."/>
            <person name="Kim E."/>
        </authorList>
    </citation>
    <scope>NUCLEOTIDE SEQUENCE [LARGE SCALE GENOMIC DNA]</scope>
    <source>
        <strain evidence="2 3">PLY_AMNH</strain>
    </source>
</reference>
<dbReference type="EMBL" id="LGRX02027869">
    <property type="protein sequence ID" value="KAK3248687.1"/>
    <property type="molecule type" value="Genomic_DNA"/>
</dbReference>
<accession>A0AAE0C5C7</accession>
<dbReference type="AlphaFoldDB" id="A0AAE0C5C7"/>
<sequence length="184" mass="20186">MGDDEGKAAIGLMTGIVAGVAGFQLVKDGMDKYFTSECTRCDGTGKLTCRKCRGYGFLRGTQEKKINAFGSGMDDIENLYTCPFCTKSAGTQTCWDCKGKPKHWLDRPNYAKLWKWHDPHYNALQRYNYESPREGATVKAKEKRKLFDSGLGGFSMSGSANALPLTEEEQEAARAAQEAAKAGA</sequence>
<evidence type="ECO:0000256" key="1">
    <source>
        <dbReference type="SAM" id="MobiDB-lite"/>
    </source>
</evidence>
<gene>
    <name evidence="2" type="ORF">CYMTET_41857</name>
</gene>
<feature type="compositionally biased region" description="Low complexity" evidence="1">
    <location>
        <begin position="173"/>
        <end position="184"/>
    </location>
</feature>
<protein>
    <submittedName>
        <fullName evidence="2">Uncharacterized protein</fullName>
    </submittedName>
</protein>
<evidence type="ECO:0000313" key="3">
    <source>
        <dbReference type="Proteomes" id="UP001190700"/>
    </source>
</evidence>
<evidence type="ECO:0000313" key="2">
    <source>
        <dbReference type="EMBL" id="KAK3248687.1"/>
    </source>
</evidence>
<feature type="region of interest" description="Disordered" evidence="1">
    <location>
        <begin position="155"/>
        <end position="184"/>
    </location>
</feature>
<dbReference type="Proteomes" id="UP001190700">
    <property type="component" value="Unassembled WGS sequence"/>
</dbReference>